<name>A0A645CHK4_9ZZZZ</name>
<dbReference type="PANTHER" id="PTHR30032">
    <property type="entry name" value="N-ACETYLMURAMOYL-L-ALANINE AMIDASE-RELATED"/>
    <property type="match status" value="1"/>
</dbReference>
<protein>
    <recommendedName>
        <fullName evidence="2">N-acetylmuramoyl-L-alanine amidase LytC</fullName>
    </recommendedName>
</protein>
<organism evidence="1">
    <name type="scientific">bioreactor metagenome</name>
    <dbReference type="NCBI Taxonomy" id="1076179"/>
    <lineage>
        <taxon>unclassified sequences</taxon>
        <taxon>metagenomes</taxon>
        <taxon>ecological metagenomes</taxon>
    </lineage>
</organism>
<dbReference type="AlphaFoldDB" id="A0A645CHK4"/>
<dbReference type="InterPro" id="IPR051922">
    <property type="entry name" value="Bact_Sporulation_Assoc"/>
</dbReference>
<evidence type="ECO:0000313" key="1">
    <source>
        <dbReference type="EMBL" id="MPM76430.1"/>
    </source>
</evidence>
<dbReference type="InterPro" id="IPR007253">
    <property type="entry name" value="Cell_wall-bd_2"/>
</dbReference>
<dbReference type="Pfam" id="PF04122">
    <property type="entry name" value="CW_binding_2"/>
    <property type="match status" value="1"/>
</dbReference>
<accession>A0A645CHK4</accession>
<dbReference type="EMBL" id="VSSQ01027276">
    <property type="protein sequence ID" value="MPM76430.1"/>
    <property type="molecule type" value="Genomic_DNA"/>
</dbReference>
<proteinExistence type="predicted"/>
<reference evidence="1" key="1">
    <citation type="submission" date="2019-08" db="EMBL/GenBank/DDBJ databases">
        <authorList>
            <person name="Kucharzyk K."/>
            <person name="Murdoch R.W."/>
            <person name="Higgins S."/>
            <person name="Loffler F."/>
        </authorList>
    </citation>
    <scope>NUCLEOTIDE SEQUENCE</scope>
</reference>
<sequence length="150" mass="16176">MIKKFFKLLLIFTVLALLPFSSITAFAADTTHTINRFSGADRYVTSGVIALSGWTQSSYAVLASGENFPDAISAAPLAKKYDAPILLSKTNSIPEETLDAIQKLKVKNIIIIGGTGSISSKVEKQLTTSGLAVTRIFGQDRYETCIKIAE</sequence>
<gene>
    <name evidence="1" type="ORF">SDC9_123428</name>
</gene>
<dbReference type="PANTHER" id="PTHR30032:SF8">
    <property type="entry name" value="GERMINATION-SPECIFIC N-ACETYLMURAMOYL-L-ALANINE AMIDASE"/>
    <property type="match status" value="1"/>
</dbReference>
<dbReference type="Gene3D" id="3.40.50.12090">
    <property type="match status" value="1"/>
</dbReference>
<evidence type="ECO:0008006" key="2">
    <source>
        <dbReference type="Google" id="ProtNLM"/>
    </source>
</evidence>
<comment type="caution">
    <text evidence="1">The sequence shown here is derived from an EMBL/GenBank/DDBJ whole genome shotgun (WGS) entry which is preliminary data.</text>
</comment>